<dbReference type="Proteomes" id="UP000078560">
    <property type="component" value="Unassembled WGS sequence"/>
</dbReference>
<accession>A0A1A8WNP8</accession>
<name>A0A1A8WNP8_PLAOA</name>
<sequence length="340" mass="40374">MEEGEQILTNSSKYKLYDKFNEGSDNVNIYSGYCRRIENLKRWYNGILQVCYMFAKNLINLHQILGEEIDNSERCRYFNFWITNYIKKKLKTEWKNDRPINYILRGFYGVENFIRASTQNNNCYFDYRSTVTLDLWKEWKDLHDYMRNYNYILERINSDGNMCKIYLQYFDYINKIHEKYKKECCNKNPSDKCPNRMNLDYFCSDNLFNKLECVESSAVPTAAREDEKAQVLHGSSESHRSLSVTESTLEHHHNTHGNVVTNNTDYYSNLGVGLSFLGILSTFSYLYKFTSFGKWIRSKVRKKKIKVNIDQDSQNFLENDVNNVGVNLYKEGYNITFHPS</sequence>
<protein>
    <submittedName>
        <fullName evidence="2">PIR Superfamily Protein</fullName>
    </submittedName>
</protein>
<dbReference type="AlphaFoldDB" id="A0A1A8WNP8"/>
<reference evidence="4 5" key="1">
    <citation type="submission" date="2016-05" db="EMBL/GenBank/DDBJ databases">
        <authorList>
            <person name="Naeem Raeece"/>
        </authorList>
    </citation>
    <scope>NUCLEOTIDE SEQUENCE [LARGE SCALE GENOMIC DNA]</scope>
</reference>
<dbReference type="Pfam" id="PF05795">
    <property type="entry name" value="Plasmodium_Vir"/>
    <property type="match status" value="1"/>
</dbReference>
<evidence type="ECO:0000313" key="2">
    <source>
        <dbReference type="EMBL" id="SBS93483.1"/>
    </source>
</evidence>
<evidence type="ECO:0000313" key="3">
    <source>
        <dbReference type="EMBL" id="SBS99150.1"/>
    </source>
</evidence>
<dbReference type="EMBL" id="FLQU01001546">
    <property type="protein sequence ID" value="SBS93483.1"/>
    <property type="molecule type" value="Genomic_DNA"/>
</dbReference>
<evidence type="ECO:0000256" key="1">
    <source>
        <dbReference type="SAM" id="MobiDB-lite"/>
    </source>
</evidence>
<dbReference type="EMBL" id="FLQV01001165">
    <property type="protein sequence ID" value="SBS99150.1"/>
    <property type="molecule type" value="Genomic_DNA"/>
</dbReference>
<feature type="compositionally biased region" description="Basic and acidic residues" evidence="1">
    <location>
        <begin position="224"/>
        <end position="240"/>
    </location>
</feature>
<dbReference type="InterPro" id="IPR008780">
    <property type="entry name" value="Plasmodium_Vir"/>
</dbReference>
<organism evidence="2 5">
    <name type="scientific">Plasmodium ovale curtisi</name>
    <dbReference type="NCBI Taxonomy" id="864141"/>
    <lineage>
        <taxon>Eukaryota</taxon>
        <taxon>Sar</taxon>
        <taxon>Alveolata</taxon>
        <taxon>Apicomplexa</taxon>
        <taxon>Aconoidasida</taxon>
        <taxon>Haemosporida</taxon>
        <taxon>Plasmodiidae</taxon>
        <taxon>Plasmodium</taxon>
        <taxon>Plasmodium (Plasmodium)</taxon>
    </lineage>
</organism>
<proteinExistence type="predicted"/>
<reference evidence="2" key="2">
    <citation type="submission" date="2016-05" db="EMBL/GenBank/DDBJ databases">
        <authorList>
            <person name="Lavstsen T."/>
            <person name="Jespersen J.S."/>
        </authorList>
    </citation>
    <scope>NUCLEOTIDE SEQUENCE [LARGE SCALE GENOMIC DNA]</scope>
</reference>
<feature type="region of interest" description="Disordered" evidence="1">
    <location>
        <begin position="224"/>
        <end position="257"/>
    </location>
</feature>
<evidence type="ECO:0000313" key="4">
    <source>
        <dbReference type="Proteomes" id="UP000078546"/>
    </source>
</evidence>
<evidence type="ECO:0000313" key="5">
    <source>
        <dbReference type="Proteomes" id="UP000078560"/>
    </source>
</evidence>
<dbReference type="Proteomes" id="UP000078546">
    <property type="component" value="Unassembled WGS sequence"/>
</dbReference>
<gene>
    <name evidence="3" type="ORF">POVCU1_050990</name>
    <name evidence="2" type="ORF">POVCU2_0081430</name>
</gene>